<keyword evidence="2 5" id="KW-0812">Transmembrane</keyword>
<accession>A0A6A4H754</accession>
<evidence type="ECO:0000256" key="5">
    <source>
        <dbReference type="RuleBase" id="RU362022"/>
    </source>
</evidence>
<name>A0A6A4H754_9AGAR</name>
<dbReference type="GO" id="GO:0004671">
    <property type="term" value="F:protein C-terminal S-isoprenylcysteine carboxyl O-methyltransferase activity"/>
    <property type="evidence" value="ECO:0007669"/>
    <property type="project" value="UniProtKB-EC"/>
</dbReference>
<evidence type="ECO:0000256" key="2">
    <source>
        <dbReference type="ARBA" id="ARBA00022692"/>
    </source>
</evidence>
<evidence type="ECO:0000256" key="4">
    <source>
        <dbReference type="ARBA" id="ARBA00023136"/>
    </source>
</evidence>
<reference evidence="7" key="1">
    <citation type="journal article" date="2019" name="Environ. Microbiol.">
        <title>Fungal ecological strategies reflected in gene transcription - a case study of two litter decomposers.</title>
        <authorList>
            <person name="Barbi F."/>
            <person name="Kohler A."/>
            <person name="Barry K."/>
            <person name="Baskaran P."/>
            <person name="Daum C."/>
            <person name="Fauchery L."/>
            <person name="Ihrmark K."/>
            <person name="Kuo A."/>
            <person name="LaButti K."/>
            <person name="Lipzen A."/>
            <person name="Morin E."/>
            <person name="Grigoriev I.V."/>
            <person name="Henrissat B."/>
            <person name="Lindahl B."/>
            <person name="Martin F."/>
        </authorList>
    </citation>
    <scope>NUCLEOTIDE SEQUENCE</scope>
    <source>
        <strain evidence="7">JB14</strain>
    </source>
</reference>
<dbReference type="EMBL" id="ML769558">
    <property type="protein sequence ID" value="KAE9394059.1"/>
    <property type="molecule type" value="Genomic_DNA"/>
</dbReference>
<organism evidence="7 8">
    <name type="scientific">Gymnopus androsaceus JB14</name>
    <dbReference type="NCBI Taxonomy" id="1447944"/>
    <lineage>
        <taxon>Eukaryota</taxon>
        <taxon>Fungi</taxon>
        <taxon>Dikarya</taxon>
        <taxon>Basidiomycota</taxon>
        <taxon>Agaricomycotina</taxon>
        <taxon>Agaricomycetes</taxon>
        <taxon>Agaricomycetidae</taxon>
        <taxon>Agaricales</taxon>
        <taxon>Marasmiineae</taxon>
        <taxon>Omphalotaceae</taxon>
        <taxon>Gymnopus</taxon>
    </lineage>
</organism>
<evidence type="ECO:0000256" key="3">
    <source>
        <dbReference type="ARBA" id="ARBA00022989"/>
    </source>
</evidence>
<dbReference type="PANTHER" id="PTHR12714:SF9">
    <property type="entry name" value="PROTEIN-S-ISOPRENYLCYSTEINE O-METHYLTRANSFERASE"/>
    <property type="match status" value="1"/>
</dbReference>
<keyword evidence="4 5" id="KW-0472">Membrane</keyword>
<evidence type="ECO:0000256" key="1">
    <source>
        <dbReference type="ARBA" id="ARBA00004141"/>
    </source>
</evidence>
<keyword evidence="8" id="KW-1185">Reference proteome</keyword>
<evidence type="ECO:0000313" key="8">
    <source>
        <dbReference type="Proteomes" id="UP000799118"/>
    </source>
</evidence>
<dbReference type="InterPro" id="IPR007269">
    <property type="entry name" value="ICMT_MeTrfase"/>
</dbReference>
<proteinExistence type="inferred from homology"/>
<keyword evidence="3 5" id="KW-1133">Transmembrane helix</keyword>
<feature type="signal peptide" evidence="6">
    <location>
        <begin position="1"/>
        <end position="23"/>
    </location>
</feature>
<dbReference type="Pfam" id="PF04140">
    <property type="entry name" value="ICMT"/>
    <property type="match status" value="1"/>
</dbReference>
<comment type="similarity">
    <text evidence="5">Belongs to the class VI-like SAM-binding methyltransferase superfamily. Isoprenylcysteine carboxyl methyltransferase family.</text>
</comment>
<feature type="transmembrane region" description="Helical" evidence="5">
    <location>
        <begin position="191"/>
        <end position="211"/>
    </location>
</feature>
<dbReference type="GO" id="GO:0005789">
    <property type="term" value="C:endoplasmic reticulum membrane"/>
    <property type="evidence" value="ECO:0007669"/>
    <property type="project" value="UniProtKB-SubCell"/>
</dbReference>
<dbReference type="Gene3D" id="1.20.120.1630">
    <property type="match status" value="1"/>
</dbReference>
<keyword evidence="5" id="KW-0489">Methyltransferase</keyword>
<keyword evidence="6" id="KW-0732">Signal</keyword>
<keyword evidence="5" id="KW-0808">Transferase</keyword>
<keyword evidence="5" id="KW-0256">Endoplasmic reticulum</keyword>
<keyword evidence="5" id="KW-0949">S-adenosyl-L-methionine</keyword>
<dbReference type="PANTHER" id="PTHR12714">
    <property type="entry name" value="PROTEIN-S ISOPRENYLCYSTEINE O-METHYLTRANSFERASE"/>
    <property type="match status" value="1"/>
</dbReference>
<dbReference type="OrthoDB" id="422086at2759"/>
<protein>
    <recommendedName>
        <fullName evidence="5">Protein-S-isoprenylcysteine O-methyltransferase</fullName>
        <ecNumber evidence="5">2.1.1.100</ecNumber>
    </recommendedName>
</protein>
<comment type="catalytic activity">
    <reaction evidence="5">
        <text>[protein]-C-terminal S-[(2E,6E)-farnesyl]-L-cysteine + S-adenosyl-L-methionine = [protein]-C-terminal S-[(2E,6E)-farnesyl]-L-cysteine methyl ester + S-adenosyl-L-homocysteine</text>
        <dbReference type="Rhea" id="RHEA:21672"/>
        <dbReference type="Rhea" id="RHEA-COMP:12125"/>
        <dbReference type="Rhea" id="RHEA-COMP:12126"/>
        <dbReference type="ChEBI" id="CHEBI:57856"/>
        <dbReference type="ChEBI" id="CHEBI:59789"/>
        <dbReference type="ChEBI" id="CHEBI:90510"/>
        <dbReference type="ChEBI" id="CHEBI:90511"/>
        <dbReference type="EC" id="2.1.1.100"/>
    </reaction>
</comment>
<feature type="chain" id="PRO_5025604237" description="Protein-S-isoprenylcysteine O-methyltransferase" evidence="6">
    <location>
        <begin position="24"/>
        <end position="244"/>
    </location>
</feature>
<dbReference type="AlphaFoldDB" id="A0A6A4H754"/>
<dbReference type="EC" id="2.1.1.100" evidence="5"/>
<sequence>MVLYSSSIPLFFKLPLLVSDAVCMRISGTPPNPPTSSGRVVVPDWREHFLRSLGYPSKALRAMSWLAQFIEFILIIAYYNHHGPISNLLLKTLVVEDSCIERLQITPLFITGSILNLAGTILRVQCYRTLGRLFTFELRIQKSHQLITDGPYSYIRHPSYTGLILTILGAFCSHASRSWFSQCGPLQNPVIQALAGFWILVALAVILSLLLRVDREDAMLKKAFGDSWTKWSQDVPYRLVPGIY</sequence>
<comment type="caution">
    <text evidence="5">Lacks conserved residue(s) required for the propagation of feature annotation.</text>
</comment>
<evidence type="ECO:0000256" key="6">
    <source>
        <dbReference type="SAM" id="SignalP"/>
    </source>
</evidence>
<evidence type="ECO:0000313" key="7">
    <source>
        <dbReference type="EMBL" id="KAE9394059.1"/>
    </source>
</evidence>
<dbReference type="Proteomes" id="UP000799118">
    <property type="component" value="Unassembled WGS sequence"/>
</dbReference>
<dbReference type="GO" id="GO:0032259">
    <property type="term" value="P:methylation"/>
    <property type="evidence" value="ECO:0007669"/>
    <property type="project" value="UniProtKB-KW"/>
</dbReference>
<gene>
    <name evidence="7" type="ORF">BT96DRAFT_828253</name>
</gene>
<comment type="subcellular location">
    <subcellularLocation>
        <location evidence="5">Endoplasmic reticulum membrane</location>
        <topology evidence="5">Multi-pass membrane protein</topology>
    </subcellularLocation>
    <subcellularLocation>
        <location evidence="1">Membrane</location>
        <topology evidence="1">Multi-pass membrane protein</topology>
    </subcellularLocation>
</comment>